<accession>A0AAD5YPS8</accession>
<dbReference type="InterPro" id="IPR040976">
    <property type="entry name" value="Pkinase_fungal"/>
</dbReference>
<feature type="domain" description="Fungal-type protein kinase" evidence="2">
    <location>
        <begin position="249"/>
        <end position="404"/>
    </location>
</feature>
<evidence type="ECO:0000313" key="4">
    <source>
        <dbReference type="Proteomes" id="UP001213000"/>
    </source>
</evidence>
<feature type="compositionally biased region" description="Polar residues" evidence="1">
    <location>
        <begin position="641"/>
        <end position="656"/>
    </location>
</feature>
<feature type="region of interest" description="Disordered" evidence="1">
    <location>
        <begin position="274"/>
        <end position="306"/>
    </location>
</feature>
<evidence type="ECO:0000313" key="3">
    <source>
        <dbReference type="EMBL" id="KAJ3553201.1"/>
    </source>
</evidence>
<dbReference type="Pfam" id="PF17667">
    <property type="entry name" value="Pkinase_fungal"/>
    <property type="match status" value="1"/>
</dbReference>
<dbReference type="Proteomes" id="UP001213000">
    <property type="component" value="Unassembled WGS sequence"/>
</dbReference>
<reference evidence="3" key="1">
    <citation type="submission" date="2022-07" db="EMBL/GenBank/DDBJ databases">
        <title>Genome Sequence of Leucocoprinus birnbaumii.</title>
        <authorList>
            <person name="Buettner E."/>
        </authorList>
    </citation>
    <scope>NUCLEOTIDE SEQUENCE</scope>
    <source>
        <strain evidence="3">VT141</strain>
    </source>
</reference>
<sequence length="666" mass="74066">MAHLDEFGSAHDVPWVIDGFGTTDYEPDGVADNDHIPPVVGMPPAIGQTLHATKKSSEHRRRHIVQDNDTSEEEEEGDQEDEHFSDLDSIGNATSESTAGDDMEIGQPDDVDENESEVADEDVHQPNPLVSNRASASDGRRRWVAIRSITFQDAKRLWGRGTTVLEVVSLKDWENKNAKAQRYVLKQSWQRLPGLENDGAAVALTNSSQSNSSPELQEEVPMFKQQVSTKPFEAAVLSIAGLEERVAEAGFVKIGGKDVDTATYIRKGTWPDAVDASKSQKRPGKQSQTSIKAQTTTPHTTGQSYSKKNKLKFTGCLGLGRPGPGSATGYSWIVRPDPERTPGFCQSEFANKKELLMGFKGALEEHELCYRHGIIQRDISAGNIIINDGRGHLIDFDHSKITDKLDTLRRESGHQIPQRRRDAWLQDFPANVVDLVEALFQEEADAYLAAKYYTKLGQVDEPSSFADIGWPEELYSIPLFGSCKAGPGYVTGTPPFMSGWLNSHLDHPHTAVQDTEMFPEKQELENLLVHFSPYFEDLKDLIREWWKVLNLAYRFPAGIEYNYPHQAILRCIQQALDRIDASPDSQSDGELQEKVRQQRTTYIKNIQQAILNQKTFDALTKPGTGTATPSTIPVQDAPSAGPTTRSSNPTVPSEQVSRPHKRPKEA</sequence>
<comment type="caution">
    <text evidence="3">The sequence shown here is derived from an EMBL/GenBank/DDBJ whole genome shotgun (WGS) entry which is preliminary data.</text>
</comment>
<proteinExistence type="predicted"/>
<keyword evidence="4" id="KW-1185">Reference proteome</keyword>
<name>A0AAD5YPS8_9AGAR</name>
<evidence type="ECO:0000259" key="2">
    <source>
        <dbReference type="Pfam" id="PF17667"/>
    </source>
</evidence>
<gene>
    <name evidence="3" type="ORF">NP233_g12701</name>
</gene>
<feature type="region of interest" description="Disordered" evidence="1">
    <location>
        <begin position="51"/>
        <end position="137"/>
    </location>
</feature>
<feature type="compositionally biased region" description="Acidic residues" evidence="1">
    <location>
        <begin position="69"/>
        <end position="83"/>
    </location>
</feature>
<feature type="compositionally biased region" description="Polar residues" evidence="1">
    <location>
        <begin position="623"/>
        <end position="633"/>
    </location>
</feature>
<dbReference type="InterPro" id="IPR011009">
    <property type="entry name" value="Kinase-like_dom_sf"/>
</dbReference>
<dbReference type="AlphaFoldDB" id="A0AAD5YPS8"/>
<evidence type="ECO:0000256" key="1">
    <source>
        <dbReference type="SAM" id="MobiDB-lite"/>
    </source>
</evidence>
<feature type="compositionally biased region" description="Basic residues" evidence="1">
    <location>
        <begin position="52"/>
        <end position="63"/>
    </location>
</feature>
<organism evidence="3 4">
    <name type="scientific">Leucocoprinus birnbaumii</name>
    <dbReference type="NCBI Taxonomy" id="56174"/>
    <lineage>
        <taxon>Eukaryota</taxon>
        <taxon>Fungi</taxon>
        <taxon>Dikarya</taxon>
        <taxon>Basidiomycota</taxon>
        <taxon>Agaricomycotina</taxon>
        <taxon>Agaricomycetes</taxon>
        <taxon>Agaricomycetidae</taxon>
        <taxon>Agaricales</taxon>
        <taxon>Agaricineae</taxon>
        <taxon>Agaricaceae</taxon>
        <taxon>Leucocoprinus</taxon>
    </lineage>
</organism>
<dbReference type="SUPFAM" id="SSF56112">
    <property type="entry name" value="Protein kinase-like (PK-like)"/>
    <property type="match status" value="1"/>
</dbReference>
<feature type="region of interest" description="Disordered" evidence="1">
    <location>
        <begin position="621"/>
        <end position="666"/>
    </location>
</feature>
<protein>
    <recommendedName>
        <fullName evidence="2">Fungal-type protein kinase domain-containing protein</fullName>
    </recommendedName>
</protein>
<dbReference type="EMBL" id="JANIEX010001946">
    <property type="protein sequence ID" value="KAJ3553201.1"/>
    <property type="molecule type" value="Genomic_DNA"/>
</dbReference>
<feature type="compositionally biased region" description="Polar residues" evidence="1">
    <location>
        <begin position="285"/>
        <end position="306"/>
    </location>
</feature>
<feature type="compositionally biased region" description="Acidic residues" evidence="1">
    <location>
        <begin position="99"/>
        <end position="120"/>
    </location>
</feature>